<dbReference type="InterPro" id="IPR036291">
    <property type="entry name" value="NAD(P)-bd_dom_sf"/>
</dbReference>
<evidence type="ECO:0000313" key="2">
    <source>
        <dbReference type="EMBL" id="PZA18007.1"/>
    </source>
</evidence>
<accession>A0A323UZV3</accession>
<comment type="caution">
    <text evidence="2">The sequence shown here is derived from an EMBL/GenBank/DDBJ whole genome shotgun (WGS) entry which is preliminary data.</text>
</comment>
<gene>
    <name evidence="2" type="ORF">DNK49_00180</name>
</gene>
<dbReference type="CDD" id="cd05233">
    <property type="entry name" value="SDR_c"/>
    <property type="match status" value="1"/>
</dbReference>
<comment type="similarity">
    <text evidence="1">Belongs to the short-chain dehydrogenases/reductases (SDR) family.</text>
</comment>
<dbReference type="NCBIfam" id="NF005880">
    <property type="entry name" value="PRK07831.1"/>
    <property type="match status" value="1"/>
</dbReference>
<dbReference type="PANTHER" id="PTHR42760:SF40">
    <property type="entry name" value="3-OXOACYL-[ACYL-CARRIER-PROTEIN] REDUCTASE, CHLOROPLASTIC"/>
    <property type="match status" value="1"/>
</dbReference>
<protein>
    <submittedName>
        <fullName evidence="2">Short chain dehydrogenase</fullName>
    </submittedName>
</protein>
<keyword evidence="3" id="KW-1185">Reference proteome</keyword>
<dbReference type="InterPro" id="IPR002347">
    <property type="entry name" value="SDR_fam"/>
</dbReference>
<evidence type="ECO:0000313" key="3">
    <source>
        <dbReference type="Proteomes" id="UP000248259"/>
    </source>
</evidence>
<reference evidence="2 3" key="1">
    <citation type="submission" date="2018-06" db="EMBL/GenBank/DDBJ databases">
        <title>Azoarcus communis strain SWub3 genome.</title>
        <authorList>
            <person name="Zorraquino Salvo V."/>
            <person name="Toubiana D."/>
            <person name="Blumwald E."/>
        </authorList>
    </citation>
    <scope>NUCLEOTIDE SEQUENCE [LARGE SCALE GENOMIC DNA]</scope>
    <source>
        <strain evidence="2 3">SWub3</strain>
    </source>
</reference>
<organism evidence="2 3">
    <name type="scientific">Parazoarcus communis SWub3 = DSM 12120</name>
    <dbReference type="NCBI Taxonomy" id="1121029"/>
    <lineage>
        <taxon>Bacteria</taxon>
        <taxon>Pseudomonadati</taxon>
        <taxon>Pseudomonadota</taxon>
        <taxon>Betaproteobacteria</taxon>
        <taxon>Rhodocyclales</taxon>
        <taxon>Zoogloeaceae</taxon>
        <taxon>Parazoarcus</taxon>
    </lineage>
</organism>
<dbReference type="Pfam" id="PF13561">
    <property type="entry name" value="adh_short_C2"/>
    <property type="match status" value="1"/>
</dbReference>
<dbReference type="PRINTS" id="PR00080">
    <property type="entry name" value="SDRFAMILY"/>
</dbReference>
<dbReference type="OrthoDB" id="9806974at2"/>
<dbReference type="PANTHER" id="PTHR42760">
    <property type="entry name" value="SHORT-CHAIN DEHYDROGENASES/REDUCTASES FAMILY MEMBER"/>
    <property type="match status" value="1"/>
</dbReference>
<dbReference type="GO" id="GO:0030497">
    <property type="term" value="P:fatty acid elongation"/>
    <property type="evidence" value="ECO:0007669"/>
    <property type="project" value="TreeGrafter"/>
</dbReference>
<dbReference type="FunFam" id="3.40.50.720:FF:000084">
    <property type="entry name" value="Short-chain dehydrogenase reductase"/>
    <property type="match status" value="1"/>
</dbReference>
<dbReference type="SUPFAM" id="SSF51735">
    <property type="entry name" value="NAD(P)-binding Rossmann-fold domains"/>
    <property type="match status" value="1"/>
</dbReference>
<name>A0A323UZV3_9RHOO</name>
<dbReference type="AlphaFoldDB" id="A0A323UZV3"/>
<evidence type="ECO:0000256" key="1">
    <source>
        <dbReference type="ARBA" id="ARBA00006484"/>
    </source>
</evidence>
<dbReference type="PRINTS" id="PR00081">
    <property type="entry name" value="GDHRDH"/>
</dbReference>
<dbReference type="EMBL" id="QKOE01000001">
    <property type="protein sequence ID" value="PZA18007.1"/>
    <property type="molecule type" value="Genomic_DNA"/>
</dbReference>
<dbReference type="Proteomes" id="UP000248259">
    <property type="component" value="Unassembled WGS sequence"/>
</dbReference>
<sequence length="272" mass="28958">MTASPPFEVHAVKEAPAYVPGHQLLAGKSVLITAAAGAGIGFAAARKCAEEGCRALMISDIHPRRLEEAVARLKADTGLQNVWGQLCNVTHEEEVQALVAAAEDKLGGVDVLINNAGLGGEKRVTEMTDDEWSRVLDITLTGTFRMTRAMLPHMEKRGRGAIVNNASVLGWRAQKGQAHYAAAKAGVMALTRCSAVEAAEHGVRINAVSPSIALHEFLKKASSEELLAQLASREAFGRAAEVWEVANVMVFLASDYASYMTGEVLSVSSQHA</sequence>
<dbReference type="Gene3D" id="3.40.50.720">
    <property type="entry name" value="NAD(P)-binding Rossmann-like Domain"/>
    <property type="match status" value="1"/>
</dbReference>
<dbReference type="GO" id="GO:0016616">
    <property type="term" value="F:oxidoreductase activity, acting on the CH-OH group of donors, NAD or NADP as acceptor"/>
    <property type="evidence" value="ECO:0007669"/>
    <property type="project" value="TreeGrafter"/>
</dbReference>
<proteinExistence type="inferred from homology"/>